<dbReference type="InterPro" id="IPR045069">
    <property type="entry name" value="MATE_euk"/>
</dbReference>
<feature type="transmembrane region" description="Helical" evidence="6">
    <location>
        <begin position="188"/>
        <end position="213"/>
    </location>
</feature>
<dbReference type="GO" id="GO:1990961">
    <property type="term" value="P:xenobiotic detoxification by transmembrane export across the plasma membrane"/>
    <property type="evidence" value="ECO:0007669"/>
    <property type="project" value="InterPro"/>
</dbReference>
<evidence type="ECO:0000313" key="8">
    <source>
        <dbReference type="EMBL" id="CAK7344217.1"/>
    </source>
</evidence>
<evidence type="ECO:0000256" key="2">
    <source>
        <dbReference type="ARBA" id="ARBA00010199"/>
    </source>
</evidence>
<comment type="subcellular location">
    <subcellularLocation>
        <location evidence="1">Membrane</location>
        <topology evidence="1">Multi-pass membrane protein</topology>
    </subcellularLocation>
</comment>
<gene>
    <name evidence="8" type="ORF">DCAF_LOCUS17680</name>
</gene>
<feature type="transmembrane region" description="Helical" evidence="6">
    <location>
        <begin position="159"/>
        <end position="182"/>
    </location>
</feature>
<feature type="transmembrane region" description="Helical" evidence="6">
    <location>
        <begin position="416"/>
        <end position="434"/>
    </location>
</feature>
<feature type="transmembrane region" description="Helical" evidence="6">
    <location>
        <begin position="385"/>
        <end position="410"/>
    </location>
</feature>
<comment type="similarity">
    <text evidence="2 6">Belongs to the multi antimicrobial extrusion (MATE) (TC 2.A.66.1) family.</text>
</comment>
<dbReference type="NCBIfam" id="TIGR00797">
    <property type="entry name" value="matE"/>
    <property type="match status" value="1"/>
</dbReference>
<evidence type="ECO:0000256" key="1">
    <source>
        <dbReference type="ARBA" id="ARBA00004141"/>
    </source>
</evidence>
<evidence type="ECO:0000256" key="3">
    <source>
        <dbReference type="ARBA" id="ARBA00022692"/>
    </source>
</evidence>
<feature type="transmembrane region" description="Helical" evidence="6">
    <location>
        <begin position="6"/>
        <end position="28"/>
    </location>
</feature>
<dbReference type="PANTHER" id="PTHR11206">
    <property type="entry name" value="MULTIDRUG RESISTANCE PROTEIN"/>
    <property type="match status" value="1"/>
</dbReference>
<dbReference type="GO" id="GO:0015297">
    <property type="term" value="F:antiporter activity"/>
    <property type="evidence" value="ECO:0007669"/>
    <property type="project" value="InterPro"/>
</dbReference>
<evidence type="ECO:0000313" key="9">
    <source>
        <dbReference type="Proteomes" id="UP001314170"/>
    </source>
</evidence>
<feature type="transmembrane region" description="Helical" evidence="6">
    <location>
        <begin position="125"/>
        <end position="147"/>
    </location>
</feature>
<dbReference type="InterPro" id="IPR002528">
    <property type="entry name" value="MATE_fam"/>
</dbReference>
<feature type="transmembrane region" description="Helical" evidence="6">
    <location>
        <begin position="91"/>
        <end position="113"/>
    </location>
</feature>
<accession>A0AAV1S106</accession>
<keyword evidence="3 6" id="KW-0812">Transmembrane</keyword>
<dbReference type="EMBL" id="CAWUPB010001161">
    <property type="protein sequence ID" value="CAK7344217.1"/>
    <property type="molecule type" value="Genomic_DNA"/>
</dbReference>
<dbReference type="CDD" id="cd13132">
    <property type="entry name" value="MATE_eukaryotic"/>
    <property type="match status" value="1"/>
</dbReference>
<sequence>MAGHLSALSLSGVAIATSFTNVTGFSLISIEIRESVQYVHSMLSQAYHHLVSLAIYRDVSLHDKQVGLAGGLETLCGQAYGAEQYIKFGTYTYCAIISLIPICVPISILWIFMDRILIAIGIDSDISIVACNYAICLIPALFANAISGPLFRYFQCQSMILPMLLANCATLCLHIPLCWVLVYKWELGYMGAALAIGLSYWINVFFLALYMRFSLSCEKTRRIHWAYLCSSVKEFLLIAFPSAAMICLEWWTFELLLLLAGLLPDSKLETSVLSVCLTTVSLHAYVQYGISAAGSIRVSNELGAGNPQTARGVVYAVLIISVTEAAIVSITLFFFRHIFGYAFSSDKGVVAYVAEVVPLLCLSIIMDGLQITLSGIVRGCGWQHIGAFVNLGAYDLVAAPVAVLLCFVANLRGKGLWIGILTGTTVQATSYAAITMNWKKQVLALTLLHRHPRQGRGSWRGHVRLIMNRLDQRKNPDRTIVLDDEFRVIAQTPIADQEDDVGMTRHLHGIRIVHEKDGPGTTAED</sequence>
<feature type="chain" id="PRO_5043976590" description="Protein DETOXIFICATION" evidence="7">
    <location>
        <begin position="17"/>
        <end position="525"/>
    </location>
</feature>
<evidence type="ECO:0000256" key="5">
    <source>
        <dbReference type="ARBA" id="ARBA00023136"/>
    </source>
</evidence>
<comment type="caution">
    <text evidence="8">The sequence shown here is derived from an EMBL/GenBank/DDBJ whole genome shotgun (WGS) entry which is preliminary data.</text>
</comment>
<evidence type="ECO:0000256" key="4">
    <source>
        <dbReference type="ARBA" id="ARBA00022989"/>
    </source>
</evidence>
<protein>
    <recommendedName>
        <fullName evidence="6">Protein DETOXIFICATION</fullName>
    </recommendedName>
    <alternativeName>
        <fullName evidence="6">Multidrug and toxic compound extrusion protein</fullName>
    </alternativeName>
</protein>
<name>A0AAV1S106_9ROSI</name>
<feature type="transmembrane region" description="Helical" evidence="6">
    <location>
        <begin position="225"/>
        <end position="251"/>
    </location>
</feature>
<organism evidence="8 9">
    <name type="scientific">Dovyalis caffra</name>
    <dbReference type="NCBI Taxonomy" id="77055"/>
    <lineage>
        <taxon>Eukaryota</taxon>
        <taxon>Viridiplantae</taxon>
        <taxon>Streptophyta</taxon>
        <taxon>Embryophyta</taxon>
        <taxon>Tracheophyta</taxon>
        <taxon>Spermatophyta</taxon>
        <taxon>Magnoliopsida</taxon>
        <taxon>eudicotyledons</taxon>
        <taxon>Gunneridae</taxon>
        <taxon>Pentapetalae</taxon>
        <taxon>rosids</taxon>
        <taxon>fabids</taxon>
        <taxon>Malpighiales</taxon>
        <taxon>Salicaceae</taxon>
        <taxon>Flacourtieae</taxon>
        <taxon>Dovyalis</taxon>
    </lineage>
</organism>
<keyword evidence="4 6" id="KW-1133">Transmembrane helix</keyword>
<dbReference type="Pfam" id="PF01554">
    <property type="entry name" value="MatE"/>
    <property type="match status" value="2"/>
</dbReference>
<dbReference type="Proteomes" id="UP001314170">
    <property type="component" value="Unassembled WGS sequence"/>
</dbReference>
<evidence type="ECO:0000256" key="6">
    <source>
        <dbReference type="RuleBase" id="RU004914"/>
    </source>
</evidence>
<keyword evidence="5 6" id="KW-0472">Membrane</keyword>
<evidence type="ECO:0000256" key="7">
    <source>
        <dbReference type="SAM" id="SignalP"/>
    </source>
</evidence>
<feature type="transmembrane region" description="Helical" evidence="6">
    <location>
        <begin position="351"/>
        <end position="373"/>
    </location>
</feature>
<dbReference type="AlphaFoldDB" id="A0AAV1S106"/>
<keyword evidence="7" id="KW-0732">Signal</keyword>
<proteinExistence type="inferred from homology"/>
<keyword evidence="9" id="KW-1185">Reference proteome</keyword>
<dbReference type="GO" id="GO:0042910">
    <property type="term" value="F:xenobiotic transmembrane transporter activity"/>
    <property type="evidence" value="ECO:0007669"/>
    <property type="project" value="InterPro"/>
</dbReference>
<reference evidence="8 9" key="1">
    <citation type="submission" date="2024-01" db="EMBL/GenBank/DDBJ databases">
        <authorList>
            <person name="Waweru B."/>
        </authorList>
    </citation>
    <scope>NUCLEOTIDE SEQUENCE [LARGE SCALE GENOMIC DNA]</scope>
</reference>
<dbReference type="GO" id="GO:0016020">
    <property type="term" value="C:membrane"/>
    <property type="evidence" value="ECO:0007669"/>
    <property type="project" value="UniProtKB-SubCell"/>
</dbReference>
<feature type="transmembrane region" description="Helical" evidence="6">
    <location>
        <begin position="312"/>
        <end position="339"/>
    </location>
</feature>
<feature type="signal peptide" evidence="7">
    <location>
        <begin position="1"/>
        <end position="16"/>
    </location>
</feature>